<dbReference type="InterPro" id="IPR013922">
    <property type="entry name" value="Cyclin_PHO80-like"/>
</dbReference>
<dbReference type="Gene3D" id="1.10.472.10">
    <property type="entry name" value="Cyclin-like"/>
    <property type="match status" value="1"/>
</dbReference>
<sequence>MFEAVPLSISWVFSDATLGRAYFKGGCNVGVSLICLLCLGSVRAPGSLKDLAEREVRLPPMREYFAQTSNHHVCSVVVQRSVSRVCSIIAPSSFSRACSVIAQATSSRVCSAIVQSTFCRVCSIIAQWISLSQPTFLGWGRISEQCGDVIWTKAFSSDFYCEAYEALSDSVVWSSVQNLFDRANRVSKTKTISVKHPRNASVILGLVYKYLDLYLRASFDGLNIEMRRRNERYAFTGELVFMDKQTTIPFLEEPRGGGGFGGMMANFNNVMEDIQSELASLATQMAQAKQAREAADQGPAKGLVQALTAVVRPAAAAAPTDARLVGTAKRLAEFALPDSSATGAPGSADPEVKRLRADLDALTSRVGAQSKDISEIKSVSTENQAVCKETQHIMARPMDKFDRDTADPFFQQQVPLAAHAGVATDLGVQNNAQYKSMKEGYPRDGMPYVTWRESVAKLKGLDQWKKKLVSLGSEAEAVQDLDKGGIGTYVFRFLTADGEISDVALQPVCFLTGFVLVSWRQWIISGLHLLELWIRHIQLLRALVAVKFVAPLAAAAPHGAAAMCGPSTGPRAPAARRAAGGGVQPPADAKEAPAAVGRVAPRGAAARCVPSTGPGPPSARSELCGSARPPADVTEVPAAGGGAGRDPAVDEAVDRDALVGALALVLNRLPRVDSGFDARRVPSIPIWAYLRRVSDHFDCSSACLIASLVYIDRAVKLHSSHLVSARSVHRMLLVSMVLAAKFFDDAHYKNEHYATIGGIDLQELNFLEGRFLRLINWRLHIMDDEYDLYKSHVLLAAKCYP</sequence>
<dbReference type="CDD" id="cd20558">
    <property type="entry name" value="CYCLIN_ScPCL7-like"/>
    <property type="match status" value="1"/>
</dbReference>
<dbReference type="Proteomes" id="UP001189429">
    <property type="component" value="Unassembled WGS sequence"/>
</dbReference>
<feature type="region of interest" description="Disordered" evidence="2">
    <location>
        <begin position="565"/>
        <end position="647"/>
    </location>
</feature>
<evidence type="ECO:0000256" key="1">
    <source>
        <dbReference type="SAM" id="Coils"/>
    </source>
</evidence>
<keyword evidence="4" id="KW-1185">Reference proteome</keyword>
<evidence type="ECO:0000313" key="3">
    <source>
        <dbReference type="EMBL" id="CAK0833595.1"/>
    </source>
</evidence>
<keyword evidence="1" id="KW-0175">Coiled coil</keyword>
<evidence type="ECO:0000313" key="4">
    <source>
        <dbReference type="Proteomes" id="UP001189429"/>
    </source>
</evidence>
<dbReference type="SUPFAM" id="SSF47954">
    <property type="entry name" value="Cyclin-like"/>
    <property type="match status" value="1"/>
</dbReference>
<feature type="compositionally biased region" description="Low complexity" evidence="2">
    <location>
        <begin position="565"/>
        <end position="606"/>
    </location>
</feature>
<evidence type="ECO:0000256" key="2">
    <source>
        <dbReference type="SAM" id="MobiDB-lite"/>
    </source>
</evidence>
<dbReference type="PANTHER" id="PTHR15615:SF108">
    <property type="entry name" value="PROTEIN CNPPD1"/>
    <property type="match status" value="1"/>
</dbReference>
<gene>
    <name evidence="3" type="ORF">PCOR1329_LOCUS31243</name>
</gene>
<organism evidence="3 4">
    <name type="scientific">Prorocentrum cordatum</name>
    <dbReference type="NCBI Taxonomy" id="2364126"/>
    <lineage>
        <taxon>Eukaryota</taxon>
        <taxon>Sar</taxon>
        <taxon>Alveolata</taxon>
        <taxon>Dinophyceae</taxon>
        <taxon>Prorocentrales</taxon>
        <taxon>Prorocentraceae</taxon>
        <taxon>Prorocentrum</taxon>
    </lineage>
</organism>
<name>A0ABN9SP18_9DINO</name>
<feature type="coiled-coil region" evidence="1">
    <location>
        <begin position="264"/>
        <end position="291"/>
    </location>
</feature>
<dbReference type="PANTHER" id="PTHR15615">
    <property type="match status" value="1"/>
</dbReference>
<dbReference type="Pfam" id="PF08613">
    <property type="entry name" value="Cyclin"/>
    <property type="match status" value="1"/>
</dbReference>
<dbReference type="EMBL" id="CAUYUJ010012237">
    <property type="protein sequence ID" value="CAK0833595.1"/>
    <property type="molecule type" value="Genomic_DNA"/>
</dbReference>
<protein>
    <submittedName>
        <fullName evidence="3">Uncharacterized protein</fullName>
    </submittedName>
</protein>
<dbReference type="InterPro" id="IPR036915">
    <property type="entry name" value="Cyclin-like_sf"/>
</dbReference>
<proteinExistence type="predicted"/>
<accession>A0ABN9SP18</accession>
<comment type="caution">
    <text evidence="3">The sequence shown here is derived from an EMBL/GenBank/DDBJ whole genome shotgun (WGS) entry which is preliminary data.</text>
</comment>
<reference evidence="3" key="1">
    <citation type="submission" date="2023-10" db="EMBL/GenBank/DDBJ databases">
        <authorList>
            <person name="Chen Y."/>
            <person name="Shah S."/>
            <person name="Dougan E. K."/>
            <person name="Thang M."/>
            <person name="Chan C."/>
        </authorList>
    </citation>
    <scope>NUCLEOTIDE SEQUENCE [LARGE SCALE GENOMIC DNA]</scope>
</reference>